<feature type="coiled-coil region" evidence="1">
    <location>
        <begin position="353"/>
        <end position="506"/>
    </location>
</feature>
<sequence length="654" mass="72405">MGAFASSVAHDPLLGDTLRCAVALHDVRNVHLKPNEKWLGVLTMGVRQQKEGAPAAAMASAQTSTRVILARKLPGEVYLAKSSMLTLEVFSYEDSSGEEERRIYESSPQSIYMPRIVINRGSVVIPVWAFTEDIGYQLYHTWLRLAGIPSAGASSSSSSSAYGVAGGDVSHPPLPSRMGMQNGLSGAEEHAIKQTFLSSLDFSEGGSAKERMVCVSITPVIDWANNNIYPLDEHPHEAIKARRYAPLLYSHTQHLYLCKGLHETLQWALAGEDLLDTTLGTASSPVTASPDFGGGDVGDRAYVDELRRSITAKKGKIQALKQYSRALDATCKTQQETIETFEATHKQRVAAVLADEERKHHEQQALITQLQDRLTALDQKGTVSPTAEQDLKDAKASLAEKEEALGRLKEHVSKLESELEGAHKESERRVEWAQEFAEEANQRLTASNSKIREMNAHVSRLEKEKRDVEGKLDEAARQVESLRQGREGLLKEIEELDNKYQALQQEDEVLPELYELRIRYRDVETQLINEQESKNALITLFEQLWSNVTESERKQLSFNLQSIYALSKSTKQPHTTQATPAPDQPAPIEEEGEGEGEGEEECESETVTPAAAAAAAAVHGESEVKDLSVFLQDLSISRSQVRVPWKYEKGAHKG</sequence>
<name>A0A0G4F391_VITBC</name>
<feature type="compositionally biased region" description="Acidic residues" evidence="2">
    <location>
        <begin position="588"/>
        <end position="604"/>
    </location>
</feature>
<dbReference type="VEuPathDB" id="CryptoDB:Vbra_5612"/>
<accession>A0A0G4F391</accession>
<evidence type="ECO:0000313" key="3">
    <source>
        <dbReference type="EMBL" id="CEM06391.1"/>
    </source>
</evidence>
<keyword evidence="1" id="KW-0175">Coiled coil</keyword>
<feature type="compositionally biased region" description="Low complexity" evidence="2">
    <location>
        <begin position="572"/>
        <end position="581"/>
    </location>
</feature>
<organism evidence="3 4">
    <name type="scientific">Vitrella brassicaformis (strain CCMP3155)</name>
    <dbReference type="NCBI Taxonomy" id="1169540"/>
    <lineage>
        <taxon>Eukaryota</taxon>
        <taxon>Sar</taxon>
        <taxon>Alveolata</taxon>
        <taxon>Colpodellida</taxon>
        <taxon>Vitrellaceae</taxon>
        <taxon>Vitrella</taxon>
    </lineage>
</organism>
<evidence type="ECO:0000256" key="2">
    <source>
        <dbReference type="SAM" id="MobiDB-lite"/>
    </source>
</evidence>
<keyword evidence="4" id="KW-1185">Reference proteome</keyword>
<gene>
    <name evidence="3" type="ORF">Vbra_5612</name>
</gene>
<evidence type="ECO:0000313" key="4">
    <source>
        <dbReference type="Proteomes" id="UP000041254"/>
    </source>
</evidence>
<evidence type="ECO:0000256" key="1">
    <source>
        <dbReference type="SAM" id="Coils"/>
    </source>
</evidence>
<dbReference type="InParanoid" id="A0A0G4F391"/>
<feature type="region of interest" description="Disordered" evidence="2">
    <location>
        <begin position="569"/>
        <end position="618"/>
    </location>
</feature>
<proteinExistence type="predicted"/>
<dbReference type="EMBL" id="CDMY01000366">
    <property type="protein sequence ID" value="CEM06391.1"/>
    <property type="molecule type" value="Genomic_DNA"/>
</dbReference>
<protein>
    <submittedName>
        <fullName evidence="3">Uncharacterized protein</fullName>
    </submittedName>
</protein>
<reference evidence="3 4" key="1">
    <citation type="submission" date="2014-11" db="EMBL/GenBank/DDBJ databases">
        <authorList>
            <person name="Zhu J."/>
            <person name="Qi W."/>
            <person name="Song R."/>
        </authorList>
    </citation>
    <scope>NUCLEOTIDE SEQUENCE [LARGE SCALE GENOMIC DNA]</scope>
</reference>
<dbReference type="Proteomes" id="UP000041254">
    <property type="component" value="Unassembled WGS sequence"/>
</dbReference>
<dbReference type="AlphaFoldDB" id="A0A0G4F391"/>